<dbReference type="Gene3D" id="3.30.40.10">
    <property type="entry name" value="Zinc/RING finger domain, C3HC4 (zinc finger)"/>
    <property type="match status" value="1"/>
</dbReference>
<dbReference type="InterPro" id="IPR036047">
    <property type="entry name" value="F-box-like_dom_sf"/>
</dbReference>
<feature type="domain" description="TRAF-type" evidence="7">
    <location>
        <begin position="44"/>
        <end position="86"/>
    </location>
</feature>
<dbReference type="InterPro" id="IPR001293">
    <property type="entry name" value="Znf_TRAF"/>
</dbReference>
<dbReference type="Proteomes" id="UP001159428">
    <property type="component" value="Unassembled WGS sequence"/>
</dbReference>
<dbReference type="GO" id="GO:0008270">
    <property type="term" value="F:zinc ion binding"/>
    <property type="evidence" value="ECO:0007669"/>
    <property type="project" value="UniProtKB-KW"/>
</dbReference>
<keyword evidence="9" id="KW-1185">Reference proteome</keyword>
<keyword evidence="3" id="KW-0833">Ubl conjugation pathway</keyword>
<dbReference type="PANTHER" id="PTHR15933">
    <property type="entry name" value="PROTEIN CBG16327"/>
    <property type="match status" value="1"/>
</dbReference>
<name>A0AAU9WL82_9CNID</name>
<dbReference type="InterPro" id="IPR001810">
    <property type="entry name" value="F-box_dom"/>
</dbReference>
<evidence type="ECO:0000313" key="9">
    <source>
        <dbReference type="Proteomes" id="UP001159428"/>
    </source>
</evidence>
<dbReference type="AlphaFoldDB" id="A0AAU9WL82"/>
<dbReference type="Pfam" id="PF15966">
    <property type="entry name" value="F-box_4"/>
    <property type="match status" value="1"/>
</dbReference>
<gene>
    <name evidence="8" type="ORF">PMEA_00007656</name>
</gene>
<evidence type="ECO:0000256" key="5">
    <source>
        <dbReference type="PROSITE-ProRule" id="PRU00207"/>
    </source>
</evidence>
<evidence type="ECO:0000313" key="8">
    <source>
        <dbReference type="EMBL" id="CAH3117821.1"/>
    </source>
</evidence>
<evidence type="ECO:0000256" key="2">
    <source>
        <dbReference type="ARBA" id="ARBA00022771"/>
    </source>
</evidence>
<feature type="region of interest" description="Disordered" evidence="6">
    <location>
        <begin position="544"/>
        <end position="566"/>
    </location>
</feature>
<dbReference type="SUPFAM" id="SSF81383">
    <property type="entry name" value="F-box domain"/>
    <property type="match status" value="1"/>
</dbReference>
<keyword evidence="1 5" id="KW-0479">Metal-binding</keyword>
<evidence type="ECO:0000256" key="4">
    <source>
        <dbReference type="ARBA" id="ARBA00022833"/>
    </source>
</evidence>
<evidence type="ECO:0000256" key="3">
    <source>
        <dbReference type="ARBA" id="ARBA00022786"/>
    </source>
</evidence>
<dbReference type="PROSITE" id="PS50145">
    <property type="entry name" value="ZF_TRAF"/>
    <property type="match status" value="1"/>
</dbReference>
<dbReference type="Pfam" id="PF15965">
    <property type="entry name" value="zf-TRAF_2"/>
    <property type="match status" value="1"/>
</dbReference>
<feature type="compositionally biased region" description="Acidic residues" evidence="6">
    <location>
        <begin position="583"/>
        <end position="592"/>
    </location>
</feature>
<evidence type="ECO:0000256" key="6">
    <source>
        <dbReference type="SAM" id="MobiDB-lite"/>
    </source>
</evidence>
<feature type="compositionally biased region" description="Polar residues" evidence="6">
    <location>
        <begin position="149"/>
        <end position="170"/>
    </location>
</feature>
<feature type="region of interest" description="Disordered" evidence="6">
    <location>
        <begin position="144"/>
        <end position="171"/>
    </location>
</feature>
<dbReference type="InterPro" id="IPR013083">
    <property type="entry name" value="Znf_RING/FYVE/PHD"/>
</dbReference>
<dbReference type="SUPFAM" id="SSF49599">
    <property type="entry name" value="TRAF domain-like"/>
    <property type="match status" value="1"/>
</dbReference>
<dbReference type="Gene3D" id="3.30.40.150">
    <property type="entry name" value="TRAF-like zinc-finger, N-terminal subdomain"/>
    <property type="match status" value="1"/>
</dbReference>
<dbReference type="Gene3D" id="1.20.1280.50">
    <property type="match status" value="1"/>
</dbReference>
<feature type="region of interest" description="Disordered" evidence="6">
    <location>
        <begin position="188"/>
        <end position="215"/>
    </location>
</feature>
<dbReference type="InterPro" id="IPR031890">
    <property type="entry name" value="Fbxo30/Fbxo40"/>
</dbReference>
<accession>A0AAU9WL82</accession>
<reference evidence="8 9" key="1">
    <citation type="submission" date="2022-05" db="EMBL/GenBank/DDBJ databases">
        <authorList>
            <consortium name="Genoscope - CEA"/>
            <person name="William W."/>
        </authorList>
    </citation>
    <scope>NUCLEOTIDE SEQUENCE [LARGE SCALE GENOMIC DNA]</scope>
</reference>
<feature type="zinc finger region" description="TRAF-type" evidence="5">
    <location>
        <begin position="44"/>
        <end position="86"/>
    </location>
</feature>
<sequence>MESKSHEHCDNCVKLYCSSQNGCKMLFCEFGCTAQLHSCKMKDHQNVCQKCRIPCINSEYGCPVVMTRDSLRNHLQRCPASVIFCTMEWNRYPVYSKSRLSLVPFFQPNPILVKGHLDVELAFRDQRILQEVFRRRCRKGKAKVDMLRSSLQKGTPKQHGSGTQPSTVKSDSVKMAMALAMSSLENKFRKQRGEGQNSSGDLEDENSLDNETHNENRNILSDLLSGSEKLENECVDYVNADVNPVDIELHPLQGEEDESSKGDKASVSFLDNSVPPPPVHLPIYLDQPLGLNVVVETLPKFQKQSPMYSIPCNQVFRREEYSGHFKNVHSDIQGGLNGWLEHRCPLSQYGCTFVRYRLLPHSQDGAVTFNQELGSFGIRPYEQSPLVNTSCCTAEYSQSQIQDTTGPTGEIAPNQMQMHTTSSLDLLTSLPLDILAKIAGQLDGFSLCNFSCTCKLLREVCMNVLETKGMVLFEWEKRIYDDGNWSWKIRQKRWYFSTSFSPVEKWVHSNSPFMAAHLEKCQYFDHRKASNQFSYCFVQPGHEGNSNNHDNHKDNSEIGLEYHPGHEDSNIDQIVLECKMSDENETDTETETETSSSSNSEPEVLDADN</sequence>
<feature type="region of interest" description="Disordered" evidence="6">
    <location>
        <begin position="579"/>
        <end position="609"/>
    </location>
</feature>
<dbReference type="InterPro" id="IPR043013">
    <property type="entry name" value="Znf_TRAF_N"/>
</dbReference>
<keyword evidence="4 5" id="KW-0862">Zinc</keyword>
<comment type="caution">
    <text evidence="8">The sequence shown here is derived from an EMBL/GenBank/DDBJ whole genome shotgun (WGS) entry which is preliminary data.</text>
</comment>
<evidence type="ECO:0000256" key="1">
    <source>
        <dbReference type="ARBA" id="ARBA00022723"/>
    </source>
</evidence>
<dbReference type="PANTHER" id="PTHR15933:SF20">
    <property type="entry name" value="F-BOX DOMAIN-CONTAINING PROTEIN"/>
    <property type="match status" value="1"/>
</dbReference>
<evidence type="ECO:0000259" key="7">
    <source>
        <dbReference type="PROSITE" id="PS50145"/>
    </source>
</evidence>
<dbReference type="EMBL" id="CALNXJ010000016">
    <property type="protein sequence ID" value="CAH3117821.1"/>
    <property type="molecule type" value="Genomic_DNA"/>
</dbReference>
<keyword evidence="2 5" id="KW-0863">Zinc-finger</keyword>
<protein>
    <recommendedName>
        <fullName evidence="7">TRAF-type domain-containing protein</fullName>
    </recommendedName>
</protein>
<proteinExistence type="predicted"/>
<dbReference type="GO" id="GO:0061630">
    <property type="term" value="F:ubiquitin protein ligase activity"/>
    <property type="evidence" value="ECO:0007669"/>
    <property type="project" value="InterPro"/>
</dbReference>
<organism evidence="8 9">
    <name type="scientific">Pocillopora meandrina</name>
    <dbReference type="NCBI Taxonomy" id="46732"/>
    <lineage>
        <taxon>Eukaryota</taxon>
        <taxon>Metazoa</taxon>
        <taxon>Cnidaria</taxon>
        <taxon>Anthozoa</taxon>
        <taxon>Hexacorallia</taxon>
        <taxon>Scleractinia</taxon>
        <taxon>Astrocoeniina</taxon>
        <taxon>Pocilloporidae</taxon>
        <taxon>Pocillopora</taxon>
    </lineage>
</organism>